<dbReference type="InterPro" id="IPR037160">
    <property type="entry name" value="DNA_Pol_thumb_sf"/>
</dbReference>
<accession>A0A239D6C8</accession>
<sequence length="577" mass="63782">MARANDEVEALLREYADLIRITGGDAFKARAYEKAARAIGGHHEDVSRLDDKELRKIPDVGKSVAAKVAEYLRTGSVPALEELRARIPAGVREMTAIPTLGPKRAMMLYEELHIASVRELADAIHQERLRGLPGFGTRTEENILHGIGLLQSSAGRVPLDVATEVAEDVVAELSALPGCERCTYAGSLRRMRETVGDVDVLVAAERSAPFMEAFVRMPVTAEVVVRGAKKTSIRTAKGLQVDLRVVPPDSWGAALQYFTGSKAHNIRVRELAVHHGLKLSEYGLFDTATGERVVSRTEEEVYARLGLPWIPPTLREDRGEIQAGLAGELPEPLALRALRGDLHTHTDLTDGLAGLEEMAAAAAARGYAYYAVTDHAPNLYMQRMTDAKILAQREQVRRLDRSHQGMRILHGTELNIGPDGDVDWPDEFLAGFDLCVASIHSHFNQDRDALTRRLVRAAEHPYVNIIGHPTTRLLGRRPGVDADFDEVFAACARTGTALEVNAQPDRLDLGDELILRARRHGVRFAVDSDAHSTVHLDFMRYGVGTAQRGRLTEDDVVNAWPLTRLRRFLRKGRRTHP</sequence>
<dbReference type="EMBL" id="FZOF01000004">
    <property type="protein sequence ID" value="SNS27935.1"/>
    <property type="molecule type" value="Genomic_DNA"/>
</dbReference>
<evidence type="ECO:0000256" key="1">
    <source>
        <dbReference type="ARBA" id="ARBA00001946"/>
    </source>
</evidence>
<feature type="domain" description="Helix-hairpin-helix DNA-binding motif class 1" evidence="22">
    <location>
        <begin position="127"/>
        <end position="146"/>
    </location>
</feature>
<dbReference type="AlphaFoldDB" id="A0A239D6C8"/>
<evidence type="ECO:0000256" key="20">
    <source>
        <dbReference type="ARBA" id="ARBA00045548"/>
    </source>
</evidence>
<dbReference type="InterPro" id="IPR002054">
    <property type="entry name" value="DNA-dir_DNA_pol_X"/>
</dbReference>
<keyword evidence="12" id="KW-0832">Ubl conjugation</keyword>
<dbReference type="PANTHER" id="PTHR36928">
    <property type="entry name" value="PHOSPHATASE YCDX-RELATED"/>
    <property type="match status" value="1"/>
</dbReference>
<dbReference type="GO" id="GO:0006281">
    <property type="term" value="P:DNA repair"/>
    <property type="evidence" value="ECO:0007669"/>
    <property type="project" value="UniProtKB-KW"/>
</dbReference>
<dbReference type="PANTHER" id="PTHR36928:SF1">
    <property type="entry name" value="PHOSPHATASE YCDX-RELATED"/>
    <property type="match status" value="1"/>
</dbReference>
<dbReference type="InterPro" id="IPR004013">
    <property type="entry name" value="PHP_dom"/>
</dbReference>
<comment type="catalytic activity">
    <reaction evidence="19">
        <text>a 5'-end 2'-deoxyribose-2'-deoxyribonucleotide-DNA = (2E,4S)-4-hydroxypenten-2-al-5-phosphate + a 5'-end 5'-phospho-2'-deoxyribonucleoside-DNA + H(+)</text>
        <dbReference type="Rhea" id="RHEA:76255"/>
        <dbReference type="Rhea" id="RHEA-COMP:13180"/>
        <dbReference type="Rhea" id="RHEA-COMP:18657"/>
        <dbReference type="ChEBI" id="CHEBI:15378"/>
        <dbReference type="ChEBI" id="CHEBI:136412"/>
        <dbReference type="ChEBI" id="CHEBI:195194"/>
        <dbReference type="ChEBI" id="CHEBI:195195"/>
    </reaction>
</comment>
<dbReference type="Gene3D" id="3.20.20.140">
    <property type="entry name" value="Metal-dependent hydrolases"/>
    <property type="match status" value="1"/>
</dbReference>
<evidence type="ECO:0000256" key="17">
    <source>
        <dbReference type="ARBA" id="ARBA00035726"/>
    </source>
</evidence>
<comment type="catalytic activity">
    <reaction evidence="21">
        <text>DNA(n) + a 2'-deoxyribonucleoside 5'-triphosphate = DNA(n+1) + diphosphate</text>
        <dbReference type="Rhea" id="RHEA:22508"/>
        <dbReference type="Rhea" id="RHEA-COMP:17339"/>
        <dbReference type="Rhea" id="RHEA-COMP:17340"/>
        <dbReference type="ChEBI" id="CHEBI:33019"/>
        <dbReference type="ChEBI" id="CHEBI:61560"/>
        <dbReference type="ChEBI" id="CHEBI:173112"/>
        <dbReference type="EC" id="2.7.7.7"/>
    </reaction>
</comment>
<dbReference type="GO" id="GO:0003677">
    <property type="term" value="F:DNA binding"/>
    <property type="evidence" value="ECO:0007669"/>
    <property type="project" value="InterPro"/>
</dbReference>
<dbReference type="Pfam" id="PF02811">
    <property type="entry name" value="PHP"/>
    <property type="match status" value="1"/>
</dbReference>
<evidence type="ECO:0000256" key="8">
    <source>
        <dbReference type="ARBA" id="ARBA00022679"/>
    </source>
</evidence>
<evidence type="ECO:0000256" key="18">
    <source>
        <dbReference type="ARBA" id="ARBA00044632"/>
    </source>
</evidence>
<comment type="catalytic activity">
    <reaction evidence="18">
        <text>2'-deoxyribonucleotide-(2'-deoxyribose 5'-phosphate)-2'-deoxyribonucleotide-DNA = a 3'-end 2'-deoxyribonucleotide-(2,3-dehydro-2,3-deoxyribose 5'-phosphate)-DNA + a 5'-end 5'-phospho-2'-deoxyribonucleoside-DNA + H(+)</text>
        <dbReference type="Rhea" id="RHEA:66592"/>
        <dbReference type="Rhea" id="RHEA-COMP:13180"/>
        <dbReference type="Rhea" id="RHEA-COMP:16897"/>
        <dbReference type="Rhea" id="RHEA-COMP:17067"/>
        <dbReference type="ChEBI" id="CHEBI:15378"/>
        <dbReference type="ChEBI" id="CHEBI:136412"/>
        <dbReference type="ChEBI" id="CHEBI:157695"/>
        <dbReference type="ChEBI" id="CHEBI:167181"/>
        <dbReference type="EC" id="4.2.99.18"/>
    </reaction>
</comment>
<organism evidence="25 26">
    <name type="scientific">Actinacidiphila glaucinigra</name>
    <dbReference type="NCBI Taxonomy" id="235986"/>
    <lineage>
        <taxon>Bacteria</taxon>
        <taxon>Bacillati</taxon>
        <taxon>Actinomycetota</taxon>
        <taxon>Actinomycetes</taxon>
        <taxon>Kitasatosporales</taxon>
        <taxon>Streptomycetaceae</taxon>
        <taxon>Actinacidiphila</taxon>
    </lineage>
</organism>
<keyword evidence="6" id="KW-0488">Methylation</keyword>
<evidence type="ECO:0000259" key="24">
    <source>
        <dbReference type="SMART" id="SM00483"/>
    </source>
</evidence>
<evidence type="ECO:0000259" key="23">
    <source>
        <dbReference type="SMART" id="SM00481"/>
    </source>
</evidence>
<evidence type="ECO:0000256" key="9">
    <source>
        <dbReference type="ARBA" id="ARBA00022695"/>
    </source>
</evidence>
<keyword evidence="13" id="KW-0239">DNA-directed DNA polymerase</keyword>
<dbReference type="InterPro" id="IPR003141">
    <property type="entry name" value="Pol/His_phosphatase_N"/>
</dbReference>
<evidence type="ECO:0000256" key="13">
    <source>
        <dbReference type="ARBA" id="ARBA00022932"/>
    </source>
</evidence>
<dbReference type="EC" id="4.2.99.18" evidence="4"/>
<comment type="cofactor">
    <cofactor evidence="1">
        <name>Mg(2+)</name>
        <dbReference type="ChEBI" id="CHEBI:18420"/>
    </cofactor>
</comment>
<dbReference type="SUPFAM" id="SSF89550">
    <property type="entry name" value="PHP domain-like"/>
    <property type="match status" value="1"/>
</dbReference>
<dbReference type="EC" id="2.7.7.7" evidence="3"/>
<dbReference type="Gene3D" id="3.30.210.10">
    <property type="entry name" value="DNA polymerase, thumb domain"/>
    <property type="match status" value="1"/>
</dbReference>
<dbReference type="CDD" id="cd07436">
    <property type="entry name" value="PHP_PolX"/>
    <property type="match status" value="1"/>
</dbReference>
<dbReference type="Gene3D" id="1.10.150.20">
    <property type="entry name" value="5' to 3' exonuclease, C-terminal subdomain"/>
    <property type="match status" value="1"/>
</dbReference>
<dbReference type="SMART" id="SM00481">
    <property type="entry name" value="POLIIIAc"/>
    <property type="match status" value="1"/>
</dbReference>
<evidence type="ECO:0000256" key="16">
    <source>
        <dbReference type="ARBA" id="ARBA00035717"/>
    </source>
</evidence>
<dbReference type="PIRSF" id="PIRSF005047">
    <property type="entry name" value="UCP005047_YshC"/>
    <property type="match status" value="1"/>
</dbReference>
<name>A0A239D6C8_9ACTN</name>
<evidence type="ECO:0000256" key="19">
    <source>
        <dbReference type="ARBA" id="ARBA00044678"/>
    </source>
</evidence>
<keyword evidence="15" id="KW-0234">DNA repair</keyword>
<dbReference type="GO" id="GO:0008270">
    <property type="term" value="F:zinc ion binding"/>
    <property type="evidence" value="ECO:0007669"/>
    <property type="project" value="TreeGrafter"/>
</dbReference>
<evidence type="ECO:0000256" key="2">
    <source>
        <dbReference type="ARBA" id="ARBA00004496"/>
    </source>
</evidence>
<dbReference type="Pfam" id="PF14791">
    <property type="entry name" value="DNA_pol_B_thumb"/>
    <property type="match status" value="1"/>
</dbReference>
<dbReference type="Gene3D" id="3.30.460.10">
    <property type="entry name" value="Beta Polymerase, domain 2"/>
    <property type="match status" value="1"/>
</dbReference>
<evidence type="ECO:0000259" key="22">
    <source>
        <dbReference type="SMART" id="SM00278"/>
    </source>
</evidence>
<dbReference type="PRINTS" id="PR00870">
    <property type="entry name" value="DNAPOLXBETA"/>
</dbReference>
<gene>
    <name evidence="25" type="ORF">SAMN05216252_104415</name>
</gene>
<evidence type="ECO:0000256" key="7">
    <source>
        <dbReference type="ARBA" id="ARBA00022634"/>
    </source>
</evidence>
<dbReference type="InterPro" id="IPR022311">
    <property type="entry name" value="PolX-like"/>
</dbReference>
<evidence type="ECO:0000256" key="12">
    <source>
        <dbReference type="ARBA" id="ARBA00022843"/>
    </source>
</evidence>
<dbReference type="InterPro" id="IPR002008">
    <property type="entry name" value="DNA_pol_X_beta-like"/>
</dbReference>
<dbReference type="InterPro" id="IPR047967">
    <property type="entry name" value="PolX_PHP"/>
</dbReference>
<dbReference type="Pfam" id="PF14716">
    <property type="entry name" value="HHH_8"/>
    <property type="match status" value="1"/>
</dbReference>
<reference evidence="25 26" key="1">
    <citation type="submission" date="2017-06" db="EMBL/GenBank/DDBJ databases">
        <authorList>
            <person name="Kim H.J."/>
            <person name="Triplett B.A."/>
        </authorList>
    </citation>
    <scope>NUCLEOTIDE SEQUENCE [LARGE SCALE GENOMIC DNA]</scope>
    <source>
        <strain evidence="25 26">CGMCC 4.1858</strain>
    </source>
</reference>
<evidence type="ECO:0000256" key="10">
    <source>
        <dbReference type="ARBA" id="ARBA00022705"/>
    </source>
</evidence>
<dbReference type="InterPro" id="IPR016195">
    <property type="entry name" value="Pol/histidinol_Pase-like"/>
</dbReference>
<keyword evidence="10" id="KW-0235">DNA replication</keyword>
<comment type="function">
    <text evidence="20">Repair polymerase that plays a key role in base-excision repair. During this process, the damaged base is excised by specific DNA glycosylases, the DNA backbone is nicked at the abasic site by an apurinic/apyrimidic (AP) endonuclease, and POLB removes 5'-deoxyribose-phosphate from the preincised AP site acting as a 5'-deoxyribose-phosphate lyase (5'-dRP lyase); through its DNA polymerase activity, it adds one nucleotide to the 3' end of the arising single-nucleotide gap. Conducts 'gap-filling' DNA synthesis in a stepwise distributive fashion rather than in a processive fashion as for other DNA polymerases. It is also able to cleave sugar-phosphate bonds 3' to an intact AP site, acting as an AP lyase.</text>
</comment>
<dbReference type="GO" id="GO:0071978">
    <property type="term" value="P:bacterial-type flagellum-dependent swarming motility"/>
    <property type="evidence" value="ECO:0007669"/>
    <property type="project" value="TreeGrafter"/>
</dbReference>
<feature type="domain" description="Helix-hairpin-helix DNA-binding motif class 1" evidence="22">
    <location>
        <begin position="52"/>
        <end position="71"/>
    </location>
</feature>
<dbReference type="GO" id="GO:0003887">
    <property type="term" value="F:DNA-directed DNA polymerase activity"/>
    <property type="evidence" value="ECO:0007669"/>
    <property type="project" value="UniProtKB-KW"/>
</dbReference>
<dbReference type="NCBIfam" id="NF006375">
    <property type="entry name" value="PRK08609.1"/>
    <property type="match status" value="1"/>
</dbReference>
<keyword evidence="11" id="KW-0227">DNA damage</keyword>
<feature type="domain" description="Polymerase/histidinol phosphatase N-terminal" evidence="23">
    <location>
        <begin position="340"/>
        <end position="418"/>
    </location>
</feature>
<dbReference type="Gene3D" id="1.10.150.110">
    <property type="entry name" value="DNA polymerase beta, N-terminal domain-like"/>
    <property type="match status" value="1"/>
</dbReference>
<proteinExistence type="predicted"/>
<dbReference type="GO" id="GO:0042578">
    <property type="term" value="F:phosphoric ester hydrolase activity"/>
    <property type="evidence" value="ECO:0007669"/>
    <property type="project" value="TreeGrafter"/>
</dbReference>
<evidence type="ECO:0000256" key="5">
    <source>
        <dbReference type="ARBA" id="ARBA00020020"/>
    </source>
</evidence>
<dbReference type="InterPro" id="IPR043519">
    <property type="entry name" value="NT_sf"/>
</dbReference>
<dbReference type="SUPFAM" id="SSF81301">
    <property type="entry name" value="Nucleotidyltransferase"/>
    <property type="match status" value="1"/>
</dbReference>
<dbReference type="InterPro" id="IPR010996">
    <property type="entry name" value="HHH_MUS81"/>
</dbReference>
<dbReference type="RefSeq" id="WP_089223497.1">
    <property type="nucleotide sequence ID" value="NZ_FZOF01000004.1"/>
</dbReference>
<dbReference type="SMART" id="SM00278">
    <property type="entry name" value="HhH1"/>
    <property type="match status" value="3"/>
</dbReference>
<evidence type="ECO:0000313" key="26">
    <source>
        <dbReference type="Proteomes" id="UP000198280"/>
    </source>
</evidence>
<keyword evidence="8" id="KW-0808">Transferase</keyword>
<dbReference type="InterPro" id="IPR050243">
    <property type="entry name" value="PHP_phosphatase"/>
</dbReference>
<feature type="domain" description="Helix-hairpin-helix DNA-binding motif class 1" evidence="22">
    <location>
        <begin position="92"/>
        <end position="111"/>
    </location>
</feature>
<dbReference type="CDD" id="cd00141">
    <property type="entry name" value="NT_POLXc"/>
    <property type="match status" value="1"/>
</dbReference>
<evidence type="ECO:0000256" key="3">
    <source>
        <dbReference type="ARBA" id="ARBA00012417"/>
    </source>
</evidence>
<dbReference type="InterPro" id="IPR003583">
    <property type="entry name" value="Hlx-hairpin-Hlx_DNA-bd_motif"/>
</dbReference>
<dbReference type="GO" id="GO:0140078">
    <property type="term" value="F:class I DNA-(apurinic or apyrimidinic site) endonuclease activity"/>
    <property type="evidence" value="ECO:0007669"/>
    <property type="project" value="UniProtKB-EC"/>
</dbReference>
<dbReference type="GO" id="GO:0005829">
    <property type="term" value="C:cytosol"/>
    <property type="evidence" value="ECO:0007669"/>
    <property type="project" value="TreeGrafter"/>
</dbReference>
<evidence type="ECO:0000256" key="14">
    <source>
        <dbReference type="ARBA" id="ARBA00023053"/>
    </source>
</evidence>
<feature type="domain" description="DNA-directed DNA polymerase X" evidence="24">
    <location>
        <begin position="3"/>
        <end position="316"/>
    </location>
</feature>
<keyword evidence="26" id="KW-1185">Reference proteome</keyword>
<dbReference type="InterPro" id="IPR029398">
    <property type="entry name" value="PolB_thumb"/>
</dbReference>
<keyword evidence="14" id="KW-0915">Sodium</keyword>
<evidence type="ECO:0000313" key="25">
    <source>
        <dbReference type="EMBL" id="SNS27935.1"/>
    </source>
</evidence>
<evidence type="ECO:0000256" key="11">
    <source>
        <dbReference type="ARBA" id="ARBA00022763"/>
    </source>
</evidence>
<dbReference type="SUPFAM" id="SSF47802">
    <property type="entry name" value="DNA polymerase beta, N-terminal domain-like"/>
    <property type="match status" value="1"/>
</dbReference>
<dbReference type="OrthoDB" id="9808747at2"/>
<dbReference type="SMART" id="SM00483">
    <property type="entry name" value="POLXc"/>
    <property type="match status" value="1"/>
</dbReference>
<dbReference type="SUPFAM" id="SSF158702">
    <property type="entry name" value="Sec63 N-terminal domain-like"/>
    <property type="match status" value="1"/>
</dbReference>
<comment type="subcellular location">
    <subcellularLocation>
        <location evidence="2">Cytoplasm</location>
    </subcellularLocation>
</comment>
<evidence type="ECO:0000256" key="15">
    <source>
        <dbReference type="ARBA" id="ARBA00023204"/>
    </source>
</evidence>
<keyword evidence="7" id="KW-0237">DNA synthesis</keyword>
<dbReference type="Pfam" id="PF14520">
    <property type="entry name" value="HHH_5"/>
    <property type="match status" value="1"/>
</dbReference>
<evidence type="ECO:0000256" key="6">
    <source>
        <dbReference type="ARBA" id="ARBA00022481"/>
    </source>
</evidence>
<protein>
    <recommendedName>
        <fullName evidence="5">DNA polymerase beta</fullName>
        <ecNumber evidence="3">2.7.7.7</ecNumber>
        <ecNumber evidence="4">4.2.99.18</ecNumber>
    </recommendedName>
    <alternativeName>
        <fullName evidence="16">5'-deoxyribose-phosphate lyase</fullName>
    </alternativeName>
    <alternativeName>
        <fullName evidence="17">AP lyase</fullName>
    </alternativeName>
</protein>
<keyword evidence="9" id="KW-0548">Nucleotidyltransferase</keyword>
<dbReference type="Proteomes" id="UP000198280">
    <property type="component" value="Unassembled WGS sequence"/>
</dbReference>
<evidence type="ECO:0000256" key="4">
    <source>
        <dbReference type="ARBA" id="ARBA00012720"/>
    </source>
</evidence>
<dbReference type="InterPro" id="IPR027421">
    <property type="entry name" value="DNA_pol_lamdba_lyase_dom_sf"/>
</dbReference>
<evidence type="ECO:0000256" key="21">
    <source>
        <dbReference type="ARBA" id="ARBA00049244"/>
    </source>
</evidence>